<dbReference type="AlphaFoldDB" id="A0A643F4Z0"/>
<proteinExistence type="predicted"/>
<dbReference type="EMBL" id="VZPE01000002">
    <property type="protein sequence ID" value="KAB0572223.1"/>
    <property type="molecule type" value="Genomic_DNA"/>
</dbReference>
<name>A0A643F4Z0_9HYPH</name>
<sequence>MNTVSAMSIAKQNSFACCCQCGKRATLDMGAVWTMQGETLNDAGQLRCRNCSILAGCDALMYR</sequence>
<protein>
    <submittedName>
        <fullName evidence="1">Uncharacterized protein</fullName>
    </submittedName>
</protein>
<accession>A0A643F4Z0</accession>
<comment type="caution">
    <text evidence="1">The sequence shown here is derived from an EMBL/GenBank/DDBJ whole genome shotgun (WGS) entry which is preliminary data.</text>
</comment>
<dbReference type="RefSeq" id="WP_128093585.1">
    <property type="nucleotide sequence ID" value="NZ_JBHEEN010000003.1"/>
</dbReference>
<gene>
    <name evidence="1" type="ORF">F7Q93_05120</name>
</gene>
<evidence type="ECO:0000313" key="1">
    <source>
        <dbReference type="EMBL" id="KAB0572223.1"/>
    </source>
</evidence>
<reference evidence="1" key="1">
    <citation type="submission" date="2019-09" db="EMBL/GenBank/DDBJ databases">
        <title>Draft genome sequences of 48 bacterial type strains from the CCUG.</title>
        <authorList>
            <person name="Tunovic T."/>
            <person name="Pineiro-Iglesias B."/>
            <person name="Unosson C."/>
            <person name="Inganas E."/>
            <person name="Ohlen M."/>
            <person name="Cardew S."/>
            <person name="Jensie-Markopoulos S."/>
            <person name="Salva-Serra F."/>
            <person name="Jaen-Luchoro D."/>
            <person name="Karlsson R."/>
            <person name="Svensson-Stadler L."/>
            <person name="Chun J."/>
            <person name="Moore E."/>
        </authorList>
    </citation>
    <scope>NUCLEOTIDE SEQUENCE</scope>
    <source>
        <strain evidence="1">CCUG 50899</strain>
    </source>
</reference>
<organism evidence="1">
    <name type="scientific">Brucella pituitosa</name>
    <dbReference type="NCBI Taxonomy" id="571256"/>
    <lineage>
        <taxon>Bacteria</taxon>
        <taxon>Pseudomonadati</taxon>
        <taxon>Pseudomonadota</taxon>
        <taxon>Alphaproteobacteria</taxon>
        <taxon>Hyphomicrobiales</taxon>
        <taxon>Brucellaceae</taxon>
        <taxon>Brucella/Ochrobactrum group</taxon>
        <taxon>Brucella</taxon>
    </lineage>
</organism>